<dbReference type="Proteomes" id="UP000032141">
    <property type="component" value="Chromosome C5"/>
</dbReference>
<feature type="region of interest" description="Disordered" evidence="1">
    <location>
        <begin position="9"/>
        <end position="28"/>
    </location>
</feature>
<evidence type="ECO:0000256" key="1">
    <source>
        <dbReference type="SAM" id="MobiDB-lite"/>
    </source>
</evidence>
<dbReference type="AlphaFoldDB" id="A0A0D3CFG5"/>
<evidence type="ECO:0000313" key="3">
    <source>
        <dbReference type="Proteomes" id="UP000032141"/>
    </source>
</evidence>
<proteinExistence type="predicted"/>
<name>A0A0D3CFG5_BRAOL</name>
<accession>A0A0D3CFG5</accession>
<organism evidence="2 3">
    <name type="scientific">Brassica oleracea var. oleracea</name>
    <dbReference type="NCBI Taxonomy" id="109376"/>
    <lineage>
        <taxon>Eukaryota</taxon>
        <taxon>Viridiplantae</taxon>
        <taxon>Streptophyta</taxon>
        <taxon>Embryophyta</taxon>
        <taxon>Tracheophyta</taxon>
        <taxon>Spermatophyta</taxon>
        <taxon>Magnoliopsida</taxon>
        <taxon>eudicotyledons</taxon>
        <taxon>Gunneridae</taxon>
        <taxon>Pentapetalae</taxon>
        <taxon>rosids</taxon>
        <taxon>malvids</taxon>
        <taxon>Brassicales</taxon>
        <taxon>Brassicaceae</taxon>
        <taxon>Brassiceae</taxon>
        <taxon>Brassica</taxon>
    </lineage>
</organism>
<keyword evidence="3" id="KW-1185">Reference proteome</keyword>
<reference evidence="2" key="2">
    <citation type="submission" date="2015-03" db="UniProtKB">
        <authorList>
            <consortium name="EnsemblPlants"/>
        </authorList>
    </citation>
    <scope>IDENTIFICATION</scope>
</reference>
<protein>
    <submittedName>
        <fullName evidence="2">Uncharacterized protein</fullName>
    </submittedName>
</protein>
<dbReference type="EnsemblPlants" id="Bo5g070960.1">
    <property type="protein sequence ID" value="Bo5g070960.1"/>
    <property type="gene ID" value="Bo5g070960"/>
</dbReference>
<feature type="compositionally biased region" description="Basic and acidic residues" evidence="1">
    <location>
        <begin position="14"/>
        <end position="23"/>
    </location>
</feature>
<sequence>MCVEIVLKENPTTRSEKSGEKKRMNWKKRKRTKGITQLSFIRHFSDGVMKSRVHSRCFSQPFPKLQALLIAEMIDKGDESMEAFTKS</sequence>
<evidence type="ECO:0000313" key="2">
    <source>
        <dbReference type="EnsemblPlants" id="Bo5g070960.1"/>
    </source>
</evidence>
<dbReference type="HOGENOM" id="CLU_2486465_0_0_1"/>
<reference evidence="2 3" key="1">
    <citation type="journal article" date="2014" name="Genome Biol.">
        <title>Transcriptome and methylome profiling reveals relics of genome dominance in the mesopolyploid Brassica oleracea.</title>
        <authorList>
            <person name="Parkin I.A."/>
            <person name="Koh C."/>
            <person name="Tang H."/>
            <person name="Robinson S.J."/>
            <person name="Kagale S."/>
            <person name="Clarke W.E."/>
            <person name="Town C.D."/>
            <person name="Nixon J."/>
            <person name="Krishnakumar V."/>
            <person name="Bidwell S.L."/>
            <person name="Denoeud F."/>
            <person name="Belcram H."/>
            <person name="Links M.G."/>
            <person name="Just J."/>
            <person name="Clarke C."/>
            <person name="Bender T."/>
            <person name="Huebert T."/>
            <person name="Mason A.S."/>
            <person name="Pires J.C."/>
            <person name="Barker G."/>
            <person name="Moore J."/>
            <person name="Walley P.G."/>
            <person name="Manoli S."/>
            <person name="Batley J."/>
            <person name="Edwards D."/>
            <person name="Nelson M.N."/>
            <person name="Wang X."/>
            <person name="Paterson A.H."/>
            <person name="King G."/>
            <person name="Bancroft I."/>
            <person name="Chalhoub B."/>
            <person name="Sharpe A.G."/>
        </authorList>
    </citation>
    <scope>NUCLEOTIDE SEQUENCE</scope>
    <source>
        <strain evidence="2 3">cv. TO1000</strain>
    </source>
</reference>
<dbReference type="Gramene" id="Bo5g070960.1">
    <property type="protein sequence ID" value="Bo5g070960.1"/>
    <property type="gene ID" value="Bo5g070960"/>
</dbReference>